<dbReference type="PROSITE" id="PS50082">
    <property type="entry name" value="WD_REPEATS_2"/>
    <property type="match status" value="1"/>
</dbReference>
<dbReference type="InterPro" id="IPR015943">
    <property type="entry name" value="WD40/YVTN_repeat-like_dom_sf"/>
</dbReference>
<gene>
    <name evidence="4" type="ORF">GA0070606_5293</name>
</gene>
<proteinExistence type="predicted"/>
<dbReference type="SMART" id="SM00320">
    <property type="entry name" value="WD40"/>
    <property type="match status" value="6"/>
</dbReference>
<dbReference type="Pfam" id="PF00400">
    <property type="entry name" value="WD40"/>
    <property type="match status" value="1"/>
</dbReference>
<evidence type="ECO:0000256" key="3">
    <source>
        <dbReference type="PROSITE-ProRule" id="PRU00221"/>
    </source>
</evidence>
<evidence type="ECO:0000313" key="5">
    <source>
        <dbReference type="Proteomes" id="UP000199001"/>
    </source>
</evidence>
<dbReference type="AlphaFoldDB" id="A0A1C6VUT9"/>
<dbReference type="STRING" id="47855.GA0070606_5293"/>
<keyword evidence="5" id="KW-1185">Reference proteome</keyword>
<keyword evidence="2" id="KW-0677">Repeat</keyword>
<dbReference type="GO" id="GO:0042393">
    <property type="term" value="F:histone binding"/>
    <property type="evidence" value="ECO:0007669"/>
    <property type="project" value="TreeGrafter"/>
</dbReference>
<dbReference type="PANTHER" id="PTHR22847:SF637">
    <property type="entry name" value="WD REPEAT DOMAIN 5B"/>
    <property type="match status" value="1"/>
</dbReference>
<evidence type="ECO:0000256" key="2">
    <source>
        <dbReference type="ARBA" id="ARBA00022737"/>
    </source>
</evidence>
<feature type="repeat" description="WD" evidence="3">
    <location>
        <begin position="166"/>
        <end position="209"/>
    </location>
</feature>
<dbReference type="InterPro" id="IPR001680">
    <property type="entry name" value="WD40_rpt"/>
</dbReference>
<dbReference type="InterPro" id="IPR036322">
    <property type="entry name" value="WD40_repeat_dom_sf"/>
</dbReference>
<sequence length="377" mass="40154">MMHRLSDSINRLSPVTEYRIVHRLSGHDGYVKSAALTETDGASQLVGVNGSGEVWMWDLRRGDCSQLSLSLDAAAPDEEWFREHGLLDEHDDEVDDEYDEYDDEDGDAVGDASEIVDSLVVAEIDAQRVLVTGGSRFDLAFYDEDQMGGALRVWDLRTGRKLGRTMTGHGLGVTSMAVVASERGPLSVSSSEEGTLLAWDLTSGQLVSRLEGSYNGAMGAANIGGRPIAVTGGHDDHLEAWDILAGQKIATLPGVEEGAGVVALTELGGRGVVVAGCGDRTLRMWDVATQDQIGPPRTGHPEQVDRIAVVRIGGRTVAVTGSSDGTRLWDLSQGDQIGNTLVDHQFLLAAELAGSPVVVTDGPDQTVHVWDVTSAGR</sequence>
<protein>
    <submittedName>
        <fullName evidence="4">WD40 repeat</fullName>
    </submittedName>
</protein>
<accession>A0A1C6VUT9</accession>
<reference evidence="5" key="1">
    <citation type="submission" date="2016-06" db="EMBL/GenBank/DDBJ databases">
        <authorList>
            <person name="Varghese N."/>
            <person name="Submissions Spin"/>
        </authorList>
    </citation>
    <scope>NUCLEOTIDE SEQUENCE [LARGE SCALE GENOMIC DNA]</scope>
    <source>
        <strain evidence="5">DSM 43903</strain>
    </source>
</reference>
<dbReference type="SUPFAM" id="SSF50978">
    <property type="entry name" value="WD40 repeat-like"/>
    <property type="match status" value="1"/>
</dbReference>
<dbReference type="EMBL" id="FMHZ01000002">
    <property type="protein sequence ID" value="SCL70101.1"/>
    <property type="molecule type" value="Genomic_DNA"/>
</dbReference>
<evidence type="ECO:0000313" key="4">
    <source>
        <dbReference type="EMBL" id="SCL70101.1"/>
    </source>
</evidence>
<dbReference type="InterPro" id="IPR020472">
    <property type="entry name" value="WD40_PAC1"/>
</dbReference>
<dbReference type="Gene3D" id="2.130.10.10">
    <property type="entry name" value="YVTN repeat-like/Quinoprotein amine dehydrogenase"/>
    <property type="match status" value="2"/>
</dbReference>
<evidence type="ECO:0000256" key="1">
    <source>
        <dbReference type="ARBA" id="ARBA00022574"/>
    </source>
</evidence>
<organism evidence="4 5">
    <name type="scientific">Micromonospora citrea</name>
    <dbReference type="NCBI Taxonomy" id="47855"/>
    <lineage>
        <taxon>Bacteria</taxon>
        <taxon>Bacillati</taxon>
        <taxon>Actinomycetota</taxon>
        <taxon>Actinomycetes</taxon>
        <taxon>Micromonosporales</taxon>
        <taxon>Micromonosporaceae</taxon>
        <taxon>Micromonospora</taxon>
    </lineage>
</organism>
<dbReference type="PANTHER" id="PTHR22847">
    <property type="entry name" value="WD40 REPEAT PROTEIN"/>
    <property type="match status" value="1"/>
</dbReference>
<dbReference type="PRINTS" id="PR00320">
    <property type="entry name" value="GPROTEINBRPT"/>
</dbReference>
<name>A0A1C6VUT9_9ACTN</name>
<keyword evidence="1 3" id="KW-0853">WD repeat</keyword>
<dbReference type="Proteomes" id="UP000199001">
    <property type="component" value="Unassembled WGS sequence"/>
</dbReference>